<evidence type="ECO:0000256" key="3">
    <source>
        <dbReference type="PIRSR" id="PIRSR602081-1"/>
    </source>
</evidence>
<proteinExistence type="inferred from homology"/>
<dbReference type="Gene3D" id="1.25.40.80">
    <property type="match status" value="1"/>
</dbReference>
<dbReference type="AlphaFoldDB" id="A0A318H054"/>
<dbReference type="PANTHER" id="PTHR11455:SF18">
    <property type="entry name" value="SI:CH1073-390K14.1"/>
    <property type="match status" value="1"/>
</dbReference>
<dbReference type="EMBL" id="QJJS01000018">
    <property type="protein sequence ID" value="PXW93673.1"/>
    <property type="molecule type" value="Genomic_DNA"/>
</dbReference>
<feature type="binding site" evidence="3">
    <location>
        <begin position="99"/>
        <end position="106"/>
    </location>
    <ligand>
        <name>FAD</name>
        <dbReference type="ChEBI" id="CHEBI:57692"/>
    </ligand>
</feature>
<evidence type="ECO:0000313" key="7">
    <source>
        <dbReference type="EMBL" id="PXW93673.1"/>
    </source>
</evidence>
<evidence type="ECO:0000259" key="6">
    <source>
        <dbReference type="Pfam" id="PF03441"/>
    </source>
</evidence>
<accession>A0A318H054</accession>
<dbReference type="GO" id="GO:0003677">
    <property type="term" value="F:DNA binding"/>
    <property type="evidence" value="ECO:0007669"/>
    <property type="project" value="TreeGrafter"/>
</dbReference>
<comment type="caution">
    <text evidence="7">The sequence shown here is derived from an EMBL/GenBank/DDBJ whole genome shotgun (WGS) entry which is preliminary data.</text>
</comment>
<keyword evidence="2 3" id="KW-0274">FAD</keyword>
<protein>
    <submittedName>
        <fullName evidence="7">Deoxyribodipyrimidine photo-lyase</fullName>
    </submittedName>
</protein>
<comment type="cofactor">
    <cofactor evidence="3">
        <name>FAD</name>
        <dbReference type="ChEBI" id="CHEBI:57692"/>
    </cofactor>
    <text evidence="3">Binds 1 FAD per subunit.</text>
</comment>
<keyword evidence="1 3" id="KW-0285">Flavoprotein</keyword>
<feature type="domain" description="Cryptochrome/DNA photolyase FAD-binding" evidence="6">
    <location>
        <begin position="98"/>
        <end position="224"/>
    </location>
</feature>
<feature type="binding site" evidence="3">
    <location>
        <begin position="60"/>
        <end position="63"/>
    </location>
    <ligand>
        <name>FAD</name>
        <dbReference type="ChEBI" id="CHEBI:57692"/>
    </ligand>
</feature>
<keyword evidence="7" id="KW-0456">Lyase</keyword>
<dbReference type="GO" id="GO:0071949">
    <property type="term" value="F:FAD binding"/>
    <property type="evidence" value="ECO:0007669"/>
    <property type="project" value="TreeGrafter"/>
</dbReference>
<keyword evidence="8" id="KW-1185">Reference proteome</keyword>
<feature type="binding site" evidence="3">
    <location>
        <position position="48"/>
    </location>
    <ligand>
        <name>FAD</name>
        <dbReference type="ChEBI" id="CHEBI:57692"/>
    </ligand>
</feature>
<feature type="binding site" evidence="3">
    <location>
        <begin position="195"/>
        <end position="197"/>
    </location>
    <ligand>
        <name>FAD</name>
        <dbReference type="ChEBI" id="CHEBI:57692"/>
    </ligand>
</feature>
<dbReference type="PRINTS" id="PR00147">
    <property type="entry name" value="DNAPHOTLYASE"/>
</dbReference>
<gene>
    <name evidence="7" type="ORF">C7444_11842</name>
</gene>
<dbReference type="GO" id="GO:0003904">
    <property type="term" value="F:deoxyribodipyrimidine photo-lyase activity"/>
    <property type="evidence" value="ECO:0007669"/>
    <property type="project" value="TreeGrafter"/>
</dbReference>
<evidence type="ECO:0000256" key="2">
    <source>
        <dbReference type="ARBA" id="ARBA00022827"/>
    </source>
</evidence>
<comment type="similarity">
    <text evidence="4">Belongs to the DNA photolyase family.</text>
</comment>
<name>A0A318H054_9BURK</name>
<dbReference type="PANTHER" id="PTHR11455">
    <property type="entry name" value="CRYPTOCHROME"/>
    <property type="match status" value="1"/>
</dbReference>
<evidence type="ECO:0000256" key="1">
    <source>
        <dbReference type="ARBA" id="ARBA00022630"/>
    </source>
</evidence>
<dbReference type="GO" id="GO:0043153">
    <property type="term" value="P:entrainment of circadian clock by photoperiod"/>
    <property type="evidence" value="ECO:0007669"/>
    <property type="project" value="TreeGrafter"/>
</dbReference>
<dbReference type="GO" id="GO:0032922">
    <property type="term" value="P:circadian regulation of gene expression"/>
    <property type="evidence" value="ECO:0007669"/>
    <property type="project" value="TreeGrafter"/>
</dbReference>
<dbReference type="Pfam" id="PF03441">
    <property type="entry name" value="FAD_binding_7"/>
    <property type="match status" value="1"/>
</dbReference>
<evidence type="ECO:0000256" key="4">
    <source>
        <dbReference type="RuleBase" id="RU004182"/>
    </source>
</evidence>
<dbReference type="Gene3D" id="1.10.579.10">
    <property type="entry name" value="DNA Cyclobutane Dipyrimidine Photolyase, subunit A, domain 3"/>
    <property type="match status" value="1"/>
</dbReference>
<dbReference type="Proteomes" id="UP000247811">
    <property type="component" value="Unassembled WGS sequence"/>
</dbReference>
<feature type="region of interest" description="Disordered" evidence="5">
    <location>
        <begin position="465"/>
        <end position="486"/>
    </location>
</feature>
<dbReference type="GO" id="GO:0005737">
    <property type="term" value="C:cytoplasm"/>
    <property type="evidence" value="ECO:0007669"/>
    <property type="project" value="TreeGrafter"/>
</dbReference>
<dbReference type="SUPFAM" id="SSF48173">
    <property type="entry name" value="Cryptochrome/photolyase FAD-binding domain"/>
    <property type="match status" value="1"/>
</dbReference>
<keyword evidence="4" id="KW-0157">Chromophore</keyword>
<organism evidence="7 8">
    <name type="scientific">Sphaerotilus hippei</name>
    <dbReference type="NCBI Taxonomy" id="744406"/>
    <lineage>
        <taxon>Bacteria</taxon>
        <taxon>Pseudomonadati</taxon>
        <taxon>Pseudomonadota</taxon>
        <taxon>Betaproteobacteria</taxon>
        <taxon>Burkholderiales</taxon>
        <taxon>Sphaerotilaceae</taxon>
        <taxon>Sphaerotilus</taxon>
    </lineage>
</organism>
<evidence type="ECO:0000313" key="8">
    <source>
        <dbReference type="Proteomes" id="UP000247811"/>
    </source>
</evidence>
<reference evidence="7 8" key="1">
    <citation type="submission" date="2018-05" db="EMBL/GenBank/DDBJ databases">
        <title>Genomic Encyclopedia of Type Strains, Phase IV (KMG-IV): sequencing the most valuable type-strain genomes for metagenomic binning, comparative biology and taxonomic classification.</title>
        <authorList>
            <person name="Goeker M."/>
        </authorList>
    </citation>
    <scope>NUCLEOTIDE SEQUENCE [LARGE SCALE GENOMIC DNA]</scope>
    <source>
        <strain evidence="7 8">DSM 566</strain>
    </source>
</reference>
<evidence type="ECO:0000256" key="5">
    <source>
        <dbReference type="SAM" id="MobiDB-lite"/>
    </source>
</evidence>
<dbReference type="InterPro" id="IPR002081">
    <property type="entry name" value="Cryptochrome/DNA_photolyase_1"/>
</dbReference>
<sequence>MTPGTPDRGLGMGTLDMGMSVRLESLRHFEPRRDAAWQRLRAVQPAAYARSRNHLDGAATGLSPYITHGVLSLPEVLGAVLAGPGDAARLEVQHKLVYELGWRAYFQHVRARRGEAILQSLHPGLLPDEAYAPQVPDDVRQARTGVPVIDQAVRSLYACGHLHNHARLWLASYLVHLRKVHWRAGADWLIGHLLDGDVASNHLSWQWVAATGSHKPYLFNADNVARFAPPSWHSPGTPLDTDYATLEAVARDRAAMPVVAPTDDGVIEPPCSRRPPPQAGFTALADAPDRLAGDLAGRDVWLVHPWSLGRRPEALPAQAVPVGAVIDELHPQAWRDARWAFVAGLMEELGAARWHGSAADWSAALRTARSVHLVDDLHLGPAVQALLPPGPGAPAWFRHDPPALFAPVSADCASFSKWWAAATRGLQHAAQLPGLAATFCAHAGGPNVDTTLALPFDQVDGPIGSGRATWAADPLTDRPGSRLRHR</sequence>
<dbReference type="InterPro" id="IPR036134">
    <property type="entry name" value="Crypto/Photolyase_FAD-like_sf"/>
</dbReference>
<dbReference type="InterPro" id="IPR005101">
    <property type="entry name" value="Cryptochr/Photolyase_FAD-bd"/>
</dbReference>